<dbReference type="EMBL" id="HBIT01004738">
    <property type="protein sequence ID" value="CAE0616398.1"/>
    <property type="molecule type" value="Transcribed_RNA"/>
</dbReference>
<evidence type="ECO:0000313" key="1">
    <source>
        <dbReference type="EMBL" id="CAE0616398.1"/>
    </source>
</evidence>
<proteinExistence type="predicted"/>
<dbReference type="AlphaFoldDB" id="A0A7S3XIE0"/>
<protein>
    <submittedName>
        <fullName evidence="1">Uncharacterized protein</fullName>
    </submittedName>
</protein>
<reference evidence="1" key="1">
    <citation type="submission" date="2021-01" db="EMBL/GenBank/DDBJ databases">
        <authorList>
            <person name="Corre E."/>
            <person name="Pelletier E."/>
            <person name="Niang G."/>
            <person name="Scheremetjew M."/>
            <person name="Finn R."/>
            <person name="Kale V."/>
            <person name="Holt S."/>
            <person name="Cochrane G."/>
            <person name="Meng A."/>
            <person name="Brown T."/>
            <person name="Cohen L."/>
        </authorList>
    </citation>
    <scope>NUCLEOTIDE SEQUENCE</scope>
    <source>
        <strain evidence="1">CCMP1795</strain>
    </source>
</reference>
<name>A0A7S3XIE0_OXYMA</name>
<gene>
    <name evidence="1" type="ORF">OMAR00292_LOCUS2274</name>
</gene>
<accession>A0A7S3XIE0</accession>
<sequence length="117" mass="13323">MIPTAPAKEYFCSGFKLTSTDEGLHLQAPLFGVTISQPKNVLFSGPLTEVVHYHHNYARTHYLVVNLSLEGVSNEQVEVMVWFDMKNWEEREALKKLIERHIGINEIEQIPAGSMLL</sequence>
<organism evidence="1">
    <name type="scientific">Oxyrrhis marina</name>
    <name type="common">Dinoflagellate</name>
    <dbReference type="NCBI Taxonomy" id="2969"/>
    <lineage>
        <taxon>Eukaryota</taxon>
        <taxon>Sar</taxon>
        <taxon>Alveolata</taxon>
        <taxon>Dinophyceae</taxon>
        <taxon>Oxyrrhinales</taxon>
        <taxon>Oxyrrhinaceae</taxon>
        <taxon>Oxyrrhis</taxon>
    </lineage>
</organism>